<name>A0ACC2XR77_9TREE</name>
<reference evidence="1" key="1">
    <citation type="submission" date="2023-04" db="EMBL/GenBank/DDBJ databases">
        <title>Draft Genome sequencing of Naganishia species isolated from polar environments using Oxford Nanopore Technology.</title>
        <authorList>
            <person name="Leo P."/>
            <person name="Venkateswaran K."/>
        </authorList>
    </citation>
    <scope>NUCLEOTIDE SEQUENCE</scope>
    <source>
        <strain evidence="1">DBVPG 5303</strain>
    </source>
</reference>
<dbReference type="Proteomes" id="UP001234202">
    <property type="component" value="Unassembled WGS sequence"/>
</dbReference>
<evidence type="ECO:0000313" key="1">
    <source>
        <dbReference type="EMBL" id="KAJ9125834.1"/>
    </source>
</evidence>
<proteinExistence type="predicted"/>
<dbReference type="EMBL" id="JASBWV010000007">
    <property type="protein sequence ID" value="KAJ9125834.1"/>
    <property type="molecule type" value="Genomic_DNA"/>
</dbReference>
<organism evidence="1 2">
    <name type="scientific">Naganishia onofrii</name>
    <dbReference type="NCBI Taxonomy" id="1851511"/>
    <lineage>
        <taxon>Eukaryota</taxon>
        <taxon>Fungi</taxon>
        <taxon>Dikarya</taxon>
        <taxon>Basidiomycota</taxon>
        <taxon>Agaricomycotina</taxon>
        <taxon>Tremellomycetes</taxon>
        <taxon>Filobasidiales</taxon>
        <taxon>Filobasidiaceae</taxon>
        <taxon>Naganishia</taxon>
    </lineage>
</organism>
<sequence>MGKNLFSVTIFFVVFRETIEAAIIISVLLSFVEQLMTSGKIASNDASTTSIDNKESPTTTTTVTSLDSDETGGVDKLKRIIRRMRIQIWAGTLVGFLVSLCIGAAFIAVFYTTLSDLWAKSEQIWEGVFSLIASIIIFFMGLAFLKMDRSRVKWRIKLSQAFDDSIKTTTGNAEEDAVAKRRARSGKWALFLLPFITLIREGLEAVVFVGGVSLGQPATSIPIPVITGIIAGSVIGYIIYRSGSTIALSWFLVASTYLLFLIGAGLFSKCIGFFEYYRFAKAVGGDVAETGNGPGSYQVAGNVWHLTYGNPETGAVGTNGGWQIFNAIFGWNNNASIGTILGYCLYWIAIMVALIYIKWSEGRVTFFGYGSKAHHRMAARRAERETSVTSADIKTPVAGPSTGVRSDSDYSSESGKHSDSEEHHVPTYAFGGGAETGLELSNKGEVRI</sequence>
<comment type="caution">
    <text evidence="1">The sequence shown here is derived from an EMBL/GenBank/DDBJ whole genome shotgun (WGS) entry which is preliminary data.</text>
</comment>
<keyword evidence="2" id="KW-1185">Reference proteome</keyword>
<evidence type="ECO:0000313" key="2">
    <source>
        <dbReference type="Proteomes" id="UP001234202"/>
    </source>
</evidence>
<accession>A0ACC2XR77</accession>
<protein>
    <submittedName>
        <fullName evidence="1">Uncharacterized protein</fullName>
    </submittedName>
</protein>
<gene>
    <name evidence="1" type="ORF">QFC24_002618</name>
</gene>